<dbReference type="GO" id="GO:0004175">
    <property type="term" value="F:endopeptidase activity"/>
    <property type="evidence" value="ECO:0007669"/>
    <property type="project" value="TreeGrafter"/>
</dbReference>
<dbReference type="InterPro" id="IPR041489">
    <property type="entry name" value="PDZ_6"/>
</dbReference>
<comment type="caution">
    <text evidence="3">The sequence shown here is derived from an EMBL/GenBank/DDBJ whole genome shotgun (WGS) entry which is preliminary data.</text>
</comment>
<dbReference type="Gene3D" id="2.30.42.10">
    <property type="match status" value="1"/>
</dbReference>
<evidence type="ECO:0000313" key="4">
    <source>
        <dbReference type="Proteomes" id="UP000177152"/>
    </source>
</evidence>
<dbReference type="InterPro" id="IPR001478">
    <property type="entry name" value="PDZ"/>
</dbReference>
<accession>A0A1G2K516</accession>
<dbReference type="SMART" id="SM00228">
    <property type="entry name" value="PDZ"/>
    <property type="match status" value="1"/>
</dbReference>
<dbReference type="Pfam" id="PF17820">
    <property type="entry name" value="PDZ_6"/>
    <property type="match status" value="1"/>
</dbReference>
<evidence type="ECO:0000259" key="2">
    <source>
        <dbReference type="PROSITE" id="PS50106"/>
    </source>
</evidence>
<feature type="domain" description="PDZ" evidence="2">
    <location>
        <begin position="35"/>
        <end position="97"/>
    </location>
</feature>
<dbReference type="Proteomes" id="UP000177152">
    <property type="component" value="Unassembled WGS sequence"/>
</dbReference>
<feature type="signal peptide" evidence="1">
    <location>
        <begin position="1"/>
        <end position="23"/>
    </location>
</feature>
<dbReference type="GO" id="GO:0030288">
    <property type="term" value="C:outer membrane-bounded periplasmic space"/>
    <property type="evidence" value="ECO:0007669"/>
    <property type="project" value="TreeGrafter"/>
</dbReference>
<dbReference type="EMBL" id="MHQC01000039">
    <property type="protein sequence ID" value="OGZ94253.1"/>
    <property type="molecule type" value="Genomic_DNA"/>
</dbReference>
<dbReference type="GO" id="GO:0007165">
    <property type="term" value="P:signal transduction"/>
    <property type="evidence" value="ECO:0007669"/>
    <property type="project" value="TreeGrafter"/>
</dbReference>
<feature type="chain" id="PRO_5009583360" description="PDZ domain-containing protein" evidence="1">
    <location>
        <begin position="24"/>
        <end position="143"/>
    </location>
</feature>
<protein>
    <recommendedName>
        <fullName evidence="2">PDZ domain-containing protein</fullName>
    </recommendedName>
</protein>
<organism evidence="3 4">
    <name type="scientific">Candidatus Sungbacteria bacterium RIFCSPHIGHO2_01_FULL_47_32</name>
    <dbReference type="NCBI Taxonomy" id="1802264"/>
    <lineage>
        <taxon>Bacteria</taxon>
        <taxon>Candidatus Sungiibacteriota</taxon>
    </lineage>
</organism>
<dbReference type="PANTHER" id="PTHR32060:SF30">
    <property type="entry name" value="CARBOXY-TERMINAL PROCESSING PROTEASE CTPA"/>
    <property type="match status" value="1"/>
</dbReference>
<sequence length="143" mass="15878">MLKKALLLMLATMLVSFTVAAFAEEFIGIGIRLKGYSMSFEDDKGNKSEPKNYYYVVSVLLGGPADHAGIQVGDILFEINGKSLAFVEVEEVVDSIRGPEGSFVSIKIMRSEVDKDGYTQPTIEKTFAIKRQKISMESKKEEK</sequence>
<keyword evidence="1" id="KW-0732">Signal</keyword>
<name>A0A1G2K516_9BACT</name>
<dbReference type="PANTHER" id="PTHR32060">
    <property type="entry name" value="TAIL-SPECIFIC PROTEASE"/>
    <property type="match status" value="1"/>
</dbReference>
<dbReference type="PROSITE" id="PS50106">
    <property type="entry name" value="PDZ"/>
    <property type="match status" value="1"/>
</dbReference>
<gene>
    <name evidence="3" type="ORF">A2633_05575</name>
</gene>
<evidence type="ECO:0000313" key="3">
    <source>
        <dbReference type="EMBL" id="OGZ94253.1"/>
    </source>
</evidence>
<dbReference type="AlphaFoldDB" id="A0A1G2K516"/>
<dbReference type="SUPFAM" id="SSF50156">
    <property type="entry name" value="PDZ domain-like"/>
    <property type="match status" value="1"/>
</dbReference>
<dbReference type="InterPro" id="IPR036034">
    <property type="entry name" value="PDZ_sf"/>
</dbReference>
<reference evidence="3 4" key="1">
    <citation type="journal article" date="2016" name="Nat. Commun.">
        <title>Thousands of microbial genomes shed light on interconnected biogeochemical processes in an aquifer system.</title>
        <authorList>
            <person name="Anantharaman K."/>
            <person name="Brown C.T."/>
            <person name="Hug L.A."/>
            <person name="Sharon I."/>
            <person name="Castelle C.J."/>
            <person name="Probst A.J."/>
            <person name="Thomas B.C."/>
            <person name="Singh A."/>
            <person name="Wilkins M.J."/>
            <person name="Karaoz U."/>
            <person name="Brodie E.L."/>
            <person name="Williams K.H."/>
            <person name="Hubbard S.S."/>
            <person name="Banfield J.F."/>
        </authorList>
    </citation>
    <scope>NUCLEOTIDE SEQUENCE [LARGE SCALE GENOMIC DNA]</scope>
</reference>
<evidence type="ECO:0000256" key="1">
    <source>
        <dbReference type="SAM" id="SignalP"/>
    </source>
</evidence>
<proteinExistence type="predicted"/>
<dbReference type="CDD" id="cd06782">
    <property type="entry name" value="cpPDZ_CPP-like"/>
    <property type="match status" value="1"/>
</dbReference>